<sequence length="100" mass="11982">MEREENKLTTKRLRRAELQLLETTEELNTMKKAYEELMTNYNAILRLDSKRHRQNIRADGEEIAALVVLKDKLLAKDHEVETQRHKIVELEKKLWKLELV</sequence>
<reference evidence="3" key="1">
    <citation type="submission" date="2022-11" db="UniProtKB">
        <authorList>
            <consortium name="WormBaseParasite"/>
        </authorList>
    </citation>
    <scope>IDENTIFICATION</scope>
</reference>
<evidence type="ECO:0000256" key="1">
    <source>
        <dbReference type="SAM" id="Coils"/>
    </source>
</evidence>
<dbReference type="WBParaSite" id="jg12812">
    <property type="protein sequence ID" value="jg12812"/>
    <property type="gene ID" value="jg12812"/>
</dbReference>
<feature type="coiled-coil region" evidence="1">
    <location>
        <begin position="1"/>
        <end position="40"/>
    </location>
</feature>
<protein>
    <submittedName>
        <fullName evidence="3">Uncharacterized protein</fullName>
    </submittedName>
</protein>
<keyword evidence="1" id="KW-0175">Coiled coil</keyword>
<accession>A0A915CVZ2</accession>
<name>A0A915CVZ2_9BILA</name>
<organism evidence="2 3">
    <name type="scientific">Ditylenchus dipsaci</name>
    <dbReference type="NCBI Taxonomy" id="166011"/>
    <lineage>
        <taxon>Eukaryota</taxon>
        <taxon>Metazoa</taxon>
        <taxon>Ecdysozoa</taxon>
        <taxon>Nematoda</taxon>
        <taxon>Chromadorea</taxon>
        <taxon>Rhabditida</taxon>
        <taxon>Tylenchina</taxon>
        <taxon>Tylenchomorpha</taxon>
        <taxon>Sphaerularioidea</taxon>
        <taxon>Anguinidae</taxon>
        <taxon>Anguininae</taxon>
        <taxon>Ditylenchus</taxon>
    </lineage>
</organism>
<evidence type="ECO:0000313" key="3">
    <source>
        <dbReference type="WBParaSite" id="jg12812"/>
    </source>
</evidence>
<dbReference type="Proteomes" id="UP000887574">
    <property type="component" value="Unplaced"/>
</dbReference>
<keyword evidence="2" id="KW-1185">Reference proteome</keyword>
<proteinExistence type="predicted"/>
<dbReference type="AlphaFoldDB" id="A0A915CVZ2"/>
<evidence type="ECO:0000313" key="2">
    <source>
        <dbReference type="Proteomes" id="UP000887574"/>
    </source>
</evidence>